<accession>A0A7H0Y8W9</accession>
<reference evidence="1 2" key="1">
    <citation type="submission" date="2020-09" db="EMBL/GenBank/DDBJ databases">
        <title>Characterization of Paenibacillus peoriae strain ZF390 with broad-spectrum antimicrobial activity as a potential biocontrol agent.</title>
        <authorList>
            <person name="Li L."/>
            <person name="Zhao Y."/>
            <person name="Li B."/>
            <person name="Xie X."/>
        </authorList>
    </citation>
    <scope>NUCLEOTIDE SEQUENCE [LARGE SCALE GENOMIC DNA]</scope>
    <source>
        <strain evidence="1 2">ZF390</strain>
    </source>
</reference>
<dbReference type="RefSeq" id="WP_134903678.1">
    <property type="nucleotide sequence ID" value="NZ_CP061172.1"/>
</dbReference>
<sequence>MKPTQGIEALAAEIADVARTSFRTLFENGERYYYCTLFTSGEGHAPSISAWSWEALEREAARQGEESDTPGSTIAELIKWSYADSPYCCFRDENFDDVKQLFMERPSIAELEADEWKREFDSRLKAMELAMKMLDDEGVFALNQPRESVCVLVEVMPPDEINTEIALRLNRTESPAMQAWLAEAAE</sequence>
<dbReference type="Pfam" id="PF14136">
    <property type="entry name" value="DUF4303"/>
    <property type="match status" value="1"/>
</dbReference>
<evidence type="ECO:0000313" key="1">
    <source>
        <dbReference type="EMBL" id="QNR67527.1"/>
    </source>
</evidence>
<dbReference type="AlphaFoldDB" id="A0A7H0Y8W9"/>
<name>A0A7H0Y8W9_9BACL</name>
<dbReference type="InterPro" id="IPR025409">
    <property type="entry name" value="DUF4303"/>
</dbReference>
<organism evidence="1 2">
    <name type="scientific">Paenibacillus peoriae</name>
    <dbReference type="NCBI Taxonomy" id="59893"/>
    <lineage>
        <taxon>Bacteria</taxon>
        <taxon>Bacillati</taxon>
        <taxon>Bacillota</taxon>
        <taxon>Bacilli</taxon>
        <taxon>Bacillales</taxon>
        <taxon>Paenibacillaceae</taxon>
        <taxon>Paenibacillus</taxon>
    </lineage>
</organism>
<dbReference type="Proteomes" id="UP000516384">
    <property type="component" value="Chromosome"/>
</dbReference>
<proteinExistence type="predicted"/>
<evidence type="ECO:0000313" key="2">
    <source>
        <dbReference type="Proteomes" id="UP000516384"/>
    </source>
</evidence>
<gene>
    <name evidence="1" type="ORF">IAQ67_27995</name>
</gene>
<protein>
    <submittedName>
        <fullName evidence="1">DUF4303 domain-containing protein</fullName>
    </submittedName>
</protein>
<dbReference type="EMBL" id="CP061172">
    <property type="protein sequence ID" value="QNR67527.1"/>
    <property type="molecule type" value="Genomic_DNA"/>
</dbReference>